<feature type="region of interest" description="Disordered" evidence="1">
    <location>
        <begin position="289"/>
        <end position="313"/>
    </location>
</feature>
<feature type="transmembrane region" description="Helical" evidence="2">
    <location>
        <begin position="153"/>
        <end position="168"/>
    </location>
</feature>
<feature type="transmembrane region" description="Helical" evidence="2">
    <location>
        <begin position="127"/>
        <end position="147"/>
    </location>
</feature>
<sequence length="313" mass="35183">MNTDFIEFKKKRELGDILSDTFAFLRSQFKPFFNVFLKIVGPYLAVMAISYGFYTYSIGDLVNFTGDNFDFPLTTILTLVVVMVFFFSIIAAYVMAQATTLFYIKSYTDLKGNIDFDTIKKNVYGSFWKFVGLAFLVGLSVGIGFMFCLVPGIYLYVPLALSFSIMVFRQKGTSEAYSDSFGLVKDEWWMAFATLFIVGIIVTIASYAFSMPSTIYAFMKLGILSGEIDATDFTGNLFDPIAVILGIISLLAQFFLSIISLVASALIYFNLNEKKNFTGTYERIQDLGKKPEEETSTFDRIQNLGKGPEDQTN</sequence>
<evidence type="ECO:0000256" key="1">
    <source>
        <dbReference type="SAM" id="MobiDB-lite"/>
    </source>
</evidence>
<evidence type="ECO:0000313" key="3">
    <source>
        <dbReference type="EMBL" id="VAW10809.1"/>
    </source>
</evidence>
<evidence type="ECO:0000256" key="2">
    <source>
        <dbReference type="SAM" id="Phobius"/>
    </source>
</evidence>
<accession>A0A3B0TF64</accession>
<keyword evidence="2" id="KW-1133">Transmembrane helix</keyword>
<feature type="transmembrane region" description="Helical" evidence="2">
    <location>
        <begin position="35"/>
        <end position="56"/>
    </location>
</feature>
<dbReference type="AlphaFoldDB" id="A0A3B0TF64"/>
<feature type="transmembrane region" description="Helical" evidence="2">
    <location>
        <begin position="241"/>
        <end position="269"/>
    </location>
</feature>
<protein>
    <submittedName>
        <fullName evidence="3">Transmembrane protein</fullName>
    </submittedName>
</protein>
<name>A0A3B0TF64_9ZZZZ</name>
<reference evidence="3" key="1">
    <citation type="submission" date="2018-06" db="EMBL/GenBank/DDBJ databases">
        <authorList>
            <person name="Zhirakovskaya E."/>
        </authorList>
    </citation>
    <scope>NUCLEOTIDE SEQUENCE</scope>
</reference>
<keyword evidence="2 3" id="KW-0812">Transmembrane</keyword>
<organism evidence="3">
    <name type="scientific">hydrothermal vent metagenome</name>
    <dbReference type="NCBI Taxonomy" id="652676"/>
    <lineage>
        <taxon>unclassified sequences</taxon>
        <taxon>metagenomes</taxon>
        <taxon>ecological metagenomes</taxon>
    </lineage>
</organism>
<gene>
    <name evidence="3" type="ORF">MNBD_BACTEROID03-883</name>
</gene>
<proteinExistence type="predicted"/>
<dbReference type="EMBL" id="UOEL01000041">
    <property type="protein sequence ID" value="VAW10809.1"/>
    <property type="molecule type" value="Genomic_DNA"/>
</dbReference>
<feature type="transmembrane region" description="Helical" evidence="2">
    <location>
        <begin position="188"/>
        <end position="209"/>
    </location>
</feature>
<feature type="transmembrane region" description="Helical" evidence="2">
    <location>
        <begin position="76"/>
        <end position="96"/>
    </location>
</feature>
<keyword evidence="2" id="KW-0472">Membrane</keyword>